<organism evidence="6 7">
    <name type="scientific">Sulfidibacter corallicola</name>
    <dbReference type="NCBI Taxonomy" id="2818388"/>
    <lineage>
        <taxon>Bacteria</taxon>
        <taxon>Pseudomonadati</taxon>
        <taxon>Acidobacteriota</taxon>
        <taxon>Holophagae</taxon>
        <taxon>Acanthopleuribacterales</taxon>
        <taxon>Acanthopleuribacteraceae</taxon>
        <taxon>Sulfidibacter</taxon>
    </lineage>
</organism>
<dbReference type="PROSITE" id="PS00917">
    <property type="entry name" value="ASN_GLN_ASE_2"/>
    <property type="match status" value="1"/>
</dbReference>
<dbReference type="PROSITE" id="PS51732">
    <property type="entry name" value="ASN_GLN_ASE_3"/>
    <property type="match status" value="1"/>
</dbReference>
<dbReference type="PANTHER" id="PTHR11707:SF28">
    <property type="entry name" value="60 KDA LYSOPHOSPHOLIPASE"/>
    <property type="match status" value="1"/>
</dbReference>
<dbReference type="Pfam" id="PF00710">
    <property type="entry name" value="Asparaginase"/>
    <property type="match status" value="1"/>
</dbReference>
<evidence type="ECO:0000259" key="4">
    <source>
        <dbReference type="Pfam" id="PF00710"/>
    </source>
</evidence>
<dbReference type="Proteomes" id="UP000663929">
    <property type="component" value="Chromosome"/>
</dbReference>
<dbReference type="InterPro" id="IPR041725">
    <property type="entry name" value="L-asparaginase_I"/>
</dbReference>
<sequence length="342" mass="37425">MSENANRKHVLVLSTGGTLGMRAQQGGPLEPDQILQNLAYWIPELEKYAAFTVEIVANLDSSQLTPSIWLKLATRIERAQENGECDGIVVLHGTDTLAFTASALSFLLPGLTVPVVLTGGQRPLAELRTDARNNVLGAFETALEGPVEVMVFFHNTAYRGNRATKSAIGDFDGFNSPNYPALGRAGISWEWNEALFWPQTRRPTIYRPIPGSLPSAPWVLPWVPGLDFESLAPALEHQWGVILEAFGTGNMPFDKPIRDIFAEFIEKGGMVFIRSQVPRGRVMLGTYAPGRAMLEMGVGDGLDMTREAMVTKLMVLKSYGLAPEKIKSMISKNIAGELADSH</sequence>
<dbReference type="EMBL" id="CP071793">
    <property type="protein sequence ID" value="QTD47883.1"/>
    <property type="molecule type" value="Genomic_DNA"/>
</dbReference>
<dbReference type="InterPro" id="IPR037152">
    <property type="entry name" value="L-asparaginase_N_sf"/>
</dbReference>
<dbReference type="InterPro" id="IPR006034">
    <property type="entry name" value="Asparaginase/glutaminase-like"/>
</dbReference>
<keyword evidence="7" id="KW-1185">Reference proteome</keyword>
<feature type="domain" description="Asparaginase/glutaminase C-terminal" evidence="5">
    <location>
        <begin position="222"/>
        <end position="329"/>
    </location>
</feature>
<dbReference type="Gene3D" id="3.40.50.1170">
    <property type="entry name" value="L-asparaginase, N-terminal domain"/>
    <property type="match status" value="1"/>
</dbReference>
<dbReference type="SUPFAM" id="SSF53774">
    <property type="entry name" value="Glutaminase/Asparaginase"/>
    <property type="match status" value="1"/>
</dbReference>
<dbReference type="InterPro" id="IPR027474">
    <property type="entry name" value="L-asparaginase_N"/>
</dbReference>
<dbReference type="InterPro" id="IPR027475">
    <property type="entry name" value="Asparaginase/glutaminase_AS2"/>
</dbReference>
<dbReference type="SMART" id="SM00870">
    <property type="entry name" value="Asparaginase"/>
    <property type="match status" value="1"/>
</dbReference>
<evidence type="ECO:0000259" key="5">
    <source>
        <dbReference type="Pfam" id="PF17763"/>
    </source>
</evidence>
<dbReference type="KEGG" id="scor:J3U87_20045"/>
<gene>
    <name evidence="6" type="ORF">J3U87_20045</name>
</gene>
<evidence type="ECO:0000256" key="1">
    <source>
        <dbReference type="PIRSR" id="PIRSR001220-1"/>
    </source>
</evidence>
<dbReference type="InterPro" id="IPR036152">
    <property type="entry name" value="Asp/glu_Ase-like_sf"/>
</dbReference>
<dbReference type="AlphaFoldDB" id="A0A8A4TE23"/>
<feature type="domain" description="L-asparaginase N-terminal" evidence="4">
    <location>
        <begin position="9"/>
        <end position="193"/>
    </location>
</feature>
<dbReference type="PIRSF" id="PIRSF500176">
    <property type="entry name" value="L_ASNase"/>
    <property type="match status" value="1"/>
</dbReference>
<name>A0A8A4TE23_SULCO</name>
<reference evidence="6" key="1">
    <citation type="submission" date="2021-03" db="EMBL/GenBank/DDBJ databases">
        <title>Acanthopleuribacteraceae sp. M133.</title>
        <authorList>
            <person name="Wang G."/>
        </authorList>
    </citation>
    <scope>NUCLEOTIDE SEQUENCE</scope>
    <source>
        <strain evidence="6">M133</strain>
    </source>
</reference>
<accession>A0A8A4TE23</accession>
<evidence type="ECO:0000256" key="3">
    <source>
        <dbReference type="PROSITE-ProRule" id="PRU10100"/>
    </source>
</evidence>
<feature type="active site" description="O-isoaspartyl threonine intermediate" evidence="1">
    <location>
        <position position="18"/>
    </location>
</feature>
<dbReference type="PANTHER" id="PTHR11707">
    <property type="entry name" value="L-ASPARAGINASE"/>
    <property type="match status" value="1"/>
</dbReference>
<feature type="binding site" evidence="2">
    <location>
        <position position="61"/>
    </location>
    <ligand>
        <name>substrate</name>
    </ligand>
</feature>
<protein>
    <submittedName>
        <fullName evidence="6">Asparaginase</fullName>
    </submittedName>
</protein>
<evidence type="ECO:0000313" key="6">
    <source>
        <dbReference type="EMBL" id="QTD47883.1"/>
    </source>
</evidence>
<dbReference type="CDD" id="cd08963">
    <property type="entry name" value="L-asparaginase_I"/>
    <property type="match status" value="1"/>
</dbReference>
<dbReference type="PRINTS" id="PR00139">
    <property type="entry name" value="ASNGLNASE"/>
</dbReference>
<dbReference type="Pfam" id="PF17763">
    <property type="entry name" value="Asparaginase_C"/>
    <property type="match status" value="1"/>
</dbReference>
<evidence type="ECO:0000256" key="2">
    <source>
        <dbReference type="PIRSR" id="PIRSR001220-2"/>
    </source>
</evidence>
<dbReference type="PIRSF" id="PIRSF001220">
    <property type="entry name" value="L-ASNase_gatD"/>
    <property type="match status" value="1"/>
</dbReference>
<dbReference type="GO" id="GO:0004067">
    <property type="term" value="F:asparaginase activity"/>
    <property type="evidence" value="ECO:0007669"/>
    <property type="project" value="UniProtKB-UniRule"/>
</dbReference>
<dbReference type="InterPro" id="IPR040919">
    <property type="entry name" value="Asparaginase_C"/>
</dbReference>
<proteinExistence type="predicted"/>
<dbReference type="SFLD" id="SFLDS00057">
    <property type="entry name" value="Glutaminase/Asparaginase"/>
    <property type="match status" value="1"/>
</dbReference>
<dbReference type="RefSeq" id="WP_237377550.1">
    <property type="nucleotide sequence ID" value="NZ_CP071793.1"/>
</dbReference>
<feature type="binding site" evidence="2">
    <location>
        <begin position="94"/>
        <end position="95"/>
    </location>
    <ligand>
        <name>substrate</name>
    </ligand>
</feature>
<dbReference type="Gene3D" id="3.40.50.40">
    <property type="match status" value="1"/>
</dbReference>
<dbReference type="InterPro" id="IPR027473">
    <property type="entry name" value="L-asparaginase_C"/>
</dbReference>
<feature type="active site" evidence="3">
    <location>
        <position position="94"/>
    </location>
</feature>
<evidence type="ECO:0000313" key="7">
    <source>
        <dbReference type="Proteomes" id="UP000663929"/>
    </source>
</evidence>